<proteinExistence type="predicted"/>
<dbReference type="Pfam" id="PF11751">
    <property type="entry name" value="PorP_SprF"/>
    <property type="match status" value="1"/>
</dbReference>
<dbReference type="AlphaFoldDB" id="A0A2T0XTF0"/>
<organism evidence="2 3">
    <name type="scientific">Marinilabilia salmonicolor</name>
    <dbReference type="NCBI Taxonomy" id="989"/>
    <lineage>
        <taxon>Bacteria</taxon>
        <taxon>Pseudomonadati</taxon>
        <taxon>Bacteroidota</taxon>
        <taxon>Bacteroidia</taxon>
        <taxon>Marinilabiliales</taxon>
        <taxon>Marinilabiliaceae</taxon>
        <taxon>Marinilabilia</taxon>
    </lineage>
</organism>
<protein>
    <submittedName>
        <fullName evidence="2">Type IX secretion system PorP/SprF family membrane protein</fullName>
    </submittedName>
</protein>
<keyword evidence="1" id="KW-0732">Signal</keyword>
<dbReference type="EMBL" id="QPIZ01000009">
    <property type="protein sequence ID" value="RCW36121.1"/>
    <property type="molecule type" value="Genomic_DNA"/>
</dbReference>
<reference evidence="2 3" key="1">
    <citation type="submission" date="2018-07" db="EMBL/GenBank/DDBJ databases">
        <title>Freshwater and sediment microbial communities from various areas in North America, analyzing microbe dynamics in response to fracking.</title>
        <authorList>
            <person name="Lamendella R."/>
        </authorList>
    </citation>
    <scope>NUCLEOTIDE SEQUENCE [LARGE SCALE GENOMIC DNA]</scope>
    <source>
        <strain evidence="2 3">160A</strain>
    </source>
</reference>
<dbReference type="InterPro" id="IPR019861">
    <property type="entry name" value="PorP/SprF_Bacteroidetes"/>
</dbReference>
<feature type="chain" id="PRO_5030056734" evidence="1">
    <location>
        <begin position="26"/>
        <end position="359"/>
    </location>
</feature>
<dbReference type="NCBIfam" id="TIGR03519">
    <property type="entry name" value="T9SS_PorP_fam"/>
    <property type="match status" value="1"/>
</dbReference>
<comment type="caution">
    <text evidence="2">The sequence shown here is derived from an EMBL/GenBank/DDBJ whole genome shotgun (WGS) entry which is preliminary data.</text>
</comment>
<dbReference type="RefSeq" id="WP_258176481.1">
    <property type="nucleotide sequence ID" value="NZ_PVTS01000001.1"/>
</dbReference>
<dbReference type="Proteomes" id="UP000252733">
    <property type="component" value="Unassembled WGS sequence"/>
</dbReference>
<gene>
    <name evidence="2" type="ORF">DFO77_10985</name>
</gene>
<evidence type="ECO:0000256" key="1">
    <source>
        <dbReference type="SAM" id="SignalP"/>
    </source>
</evidence>
<keyword evidence="3" id="KW-1185">Reference proteome</keyword>
<name>A0A2T0XTF0_9BACT</name>
<sequence>MHKIKPIHIALWSMLFLLSGTGSFAQDLHFSQFYASPLYLSPSFAGATDGGRLVMNYRNQWPGIEKAFSSYAVSFDNYFNSFNSGLGIQLIQDKAGSAGLTTTHAALQYSYNIQITDQWQVVPAIQFAYGNRSIDFSKLRFADEQIGGGASGSWDQLTNEQAEYVDFASSVLFYSPFMWVGMTADHLATPNYSFLGERMQLPRKYVFFGGVNFWTERRRRIKGDRSFSGTFRIQHQQNFNQADVGAYWFNDPLEIGLWYRGLPVFGNDTESKFNQDAIVLSLSYRHGAVRFGYSYDITISNLGWNSAGAHELSLIFEFNQNFSLRNRGQRPAVPCQASSNPLIDQQNTGKYRNKRKRIF</sequence>
<evidence type="ECO:0000313" key="3">
    <source>
        <dbReference type="Proteomes" id="UP000252733"/>
    </source>
</evidence>
<feature type="signal peptide" evidence="1">
    <location>
        <begin position="1"/>
        <end position="25"/>
    </location>
</feature>
<dbReference type="STRING" id="1168289.GCA_000259075_01477"/>
<accession>A0A2T0XTF0</accession>
<evidence type="ECO:0000313" key="2">
    <source>
        <dbReference type="EMBL" id="RCW36121.1"/>
    </source>
</evidence>